<reference evidence="12" key="2">
    <citation type="submission" date="2025-09" db="UniProtKB">
        <authorList>
            <consortium name="Ensembl"/>
        </authorList>
    </citation>
    <scope>IDENTIFICATION</scope>
</reference>
<feature type="region of interest" description="Disordered" evidence="9">
    <location>
        <begin position="558"/>
        <end position="750"/>
    </location>
</feature>
<evidence type="ECO:0000256" key="9">
    <source>
        <dbReference type="SAM" id="MobiDB-lite"/>
    </source>
</evidence>
<evidence type="ECO:0000256" key="10">
    <source>
        <dbReference type="SAM" id="Phobius"/>
    </source>
</evidence>
<comment type="function">
    <text evidence="3">Acts as a cargo receptor for glycogen. Delivers its cargo to an autophagic pathway called glycophagy, resulting in the transport of glycogen to lysosomes.</text>
</comment>
<dbReference type="PANTHER" id="PTHR15048:SF0">
    <property type="entry name" value="STARCH-BINDING DOMAIN-CONTAINING PROTEIN 1"/>
    <property type="match status" value="1"/>
</dbReference>
<feature type="region of interest" description="Disordered" evidence="9">
    <location>
        <begin position="1052"/>
        <end position="1080"/>
    </location>
</feature>
<dbReference type="InterPro" id="IPR013784">
    <property type="entry name" value="Carb-bd-like_fold"/>
</dbReference>
<feature type="compositionally biased region" description="Basic and acidic residues" evidence="9">
    <location>
        <begin position="963"/>
        <end position="973"/>
    </location>
</feature>
<feature type="compositionally biased region" description="Polar residues" evidence="9">
    <location>
        <begin position="278"/>
        <end position="295"/>
    </location>
</feature>
<keyword evidence="10" id="KW-0472">Membrane</keyword>
<feature type="compositionally biased region" description="Basic and acidic residues" evidence="9">
    <location>
        <begin position="826"/>
        <end position="836"/>
    </location>
</feature>
<feature type="region of interest" description="Disordered" evidence="9">
    <location>
        <begin position="1113"/>
        <end position="1136"/>
    </location>
</feature>
<dbReference type="SMART" id="SM01065">
    <property type="entry name" value="CBM_2"/>
    <property type="match status" value="1"/>
</dbReference>
<evidence type="ECO:0000256" key="4">
    <source>
        <dbReference type="ARBA" id="ARBA00060405"/>
    </source>
</evidence>
<evidence type="ECO:0000256" key="5">
    <source>
        <dbReference type="ARBA" id="ARBA00062412"/>
    </source>
</evidence>
<keyword evidence="10" id="KW-1133">Transmembrane helix</keyword>
<feature type="region of interest" description="Disordered" evidence="9">
    <location>
        <begin position="807"/>
        <end position="1029"/>
    </location>
</feature>
<evidence type="ECO:0000256" key="1">
    <source>
        <dbReference type="ARBA" id="ARBA00004643"/>
    </source>
</evidence>
<dbReference type="GO" id="GO:2001070">
    <property type="term" value="F:starch binding"/>
    <property type="evidence" value="ECO:0007669"/>
    <property type="project" value="InterPro"/>
</dbReference>
<evidence type="ECO:0000256" key="3">
    <source>
        <dbReference type="ARBA" id="ARBA00053886"/>
    </source>
</evidence>
<comment type="subunit">
    <text evidence="5">Interacts with the ATG8 family proteins GABARAP and GABARAPL1. Interacts with several glycogen-associated proteins, such as GYS2 (liver glycogen synthase), GDE (glycogen debranching enzyme), GBE1 (glycogen branching enzyme 1) and EPM2A (Laforin).</text>
</comment>
<name>A0A8C5LXP4_9ANUR</name>
<dbReference type="SUPFAM" id="SSF49452">
    <property type="entry name" value="Starch-binding domain-like"/>
    <property type="match status" value="1"/>
</dbReference>
<dbReference type="Pfam" id="PF00686">
    <property type="entry name" value="CBM_20"/>
    <property type="match status" value="1"/>
</dbReference>
<keyword evidence="10" id="KW-0812">Transmembrane</keyword>
<sequence>MPSGGVCLAGGGVMQGWLFSVCAGSGWEELPRVRTHKAGWGGAVGLRVRFGMDSAVRSSSPLSPGATGRQGSASDGSGSMWAAVLFGVLTAFFAWLWFSSSGDEGDGTDSPKNQLQPVREEEEEETCEPSTAPLTAGTSREVGEPRTAPPARVPAPKREESRTAPPAREPAPEVEEPRTAPPEPALAEESRTAPQVRDPAPEREEPRTAPLTLETPRESESCTPGSPALQAEQGDGGAEGQEPGHPSTLRTKLWRERLQGDTAHPNPQSERSHLQQKKGVSSLQEPWASSTLQDQRVSDEGAMQEPRAALNLETKQESRECPLPLNVEPQQLHESVQEEETKANLTLAGEDLTLQGPPEAPLTLESEVIKSLGSKAATPLQSSHDCEELEPRASLTQASIQEAEEIHQLQTTALPVLESYLESEESKTLEATASPALTSKQGKEELKLQELHFPQTLETQQDEGGELQESRDPLPSTPIFKPNGEECSLQESTAPPSLEINLPLTLTINDVSQSHILRWSKACDTLESNGSIEGVVQEPEVSLTPSNTNSQDVILQESEEPLTPQSSEKRQDGILAGEDHILKDSEAPLTPEDGTLQESEAPLMPEDGTLQESEAPLMPEDGTLQESEAPLTPEDGTLQESEAPLTPEDGTLQESEAPLTPEDGTLQESEAPLTPEDGTLQESEAPLTPEDGTLQESEAPLTPQSSEKSQDDILAGEDNILKDSDAPLTPQGGTLQEPDTPHSSKKSLDGLLAGEDHILLHPEAPHTLECNVIKLLESKAPASLQSGQDCEKSKELEPRVSLIQASIQEAEEIRQPETKPLPVLESEERKAIEATDSHASIHGNEELKLPEFHSPQTLESEQDEKGKLRESRDPLASPQTFKNENEEFLQESTAPISLEFNEEDPDNILTESKVPVKPQSSKDSQDAVLKEPEAPLKPQTSEEVQYGVLNQPEALPMPQFNKASEHGILHEPETPLTLQSSEESQDGLLQEPKALDPKQDNQENTIQDVSFPESKQERPDDTILGDKAVKTLEPKQKIEGLEQLEVKVELQNEAKKSIAPPTLVSKQEKEGLGEQETRSPLTACQKDGDLTLQVNQAHQTLVSQQHGEVVNLKEFRGLPTPKSQVSEEGKAQEPTAPLTLVSLLKEEEIEVQEPRLIATLGSQQDGGETKLQESGAPISSLLPKQEHDQGIPQVPSPPLNLEPTEDARQSKPPVISTALTLESQQGNEDTRHPEAEVPQTVDKECPYLTHYVLEEEEQCNEWEMHPRGIAAERSTRGNEMFLAEEPEFVEDERPDEKQECDADPLFQNEHPESKNALWSSSPITPEKLGSDLNDVGEEMKRDATVDFPLVNGHRSLMNQCVASIAADLSGDILAQENKSAEISRNLTNVQVLEINVNESKDVQTNPMFNQIEDLSDLKLNINYESSGPELANVSEADFKPIEGETAREKKVAAIQPMPQLVNIVFKVHYITHKDSQQLAVIGDHEGLGGWEDCNLMTYDKDGFWTHSVLLPSDTNVEWKFVMVEDGKIKRWEECANRSFKTGHDDTNAHMWWGHH</sequence>
<feature type="compositionally biased region" description="Basic and acidic residues" evidence="9">
    <location>
        <begin position="923"/>
        <end position="934"/>
    </location>
</feature>
<dbReference type="Proteomes" id="UP000694569">
    <property type="component" value="Unplaced"/>
</dbReference>
<dbReference type="Gene3D" id="2.60.40.10">
    <property type="entry name" value="Immunoglobulins"/>
    <property type="match status" value="1"/>
</dbReference>
<accession>A0A8C5LXP4</accession>
<feature type="compositionally biased region" description="Basic and acidic residues" evidence="9">
    <location>
        <begin position="1066"/>
        <end position="1077"/>
    </location>
</feature>
<organism evidence="12 13">
    <name type="scientific">Leptobrachium leishanense</name>
    <name type="common">Leishan spiny toad</name>
    <dbReference type="NCBI Taxonomy" id="445787"/>
    <lineage>
        <taxon>Eukaryota</taxon>
        <taxon>Metazoa</taxon>
        <taxon>Chordata</taxon>
        <taxon>Craniata</taxon>
        <taxon>Vertebrata</taxon>
        <taxon>Euteleostomi</taxon>
        <taxon>Amphibia</taxon>
        <taxon>Batrachia</taxon>
        <taxon>Anura</taxon>
        <taxon>Pelobatoidea</taxon>
        <taxon>Megophryidae</taxon>
        <taxon>Leptobrachium</taxon>
    </lineage>
</organism>
<feature type="region of interest" description="Disordered" evidence="9">
    <location>
        <begin position="1305"/>
        <end position="1333"/>
    </location>
</feature>
<evidence type="ECO:0000256" key="6">
    <source>
        <dbReference type="ARBA" id="ARBA00073038"/>
    </source>
</evidence>
<feature type="region of interest" description="Disordered" evidence="9">
    <location>
        <begin position="1155"/>
        <end position="1214"/>
    </location>
</feature>
<dbReference type="Ensembl" id="ENSLLET00000003831.1">
    <property type="protein sequence ID" value="ENSLLEP00000003658.1"/>
    <property type="gene ID" value="ENSLLEG00000002363.1"/>
</dbReference>
<dbReference type="GO" id="GO:0061723">
    <property type="term" value="P:glycophagy"/>
    <property type="evidence" value="ECO:0007669"/>
    <property type="project" value="UniProtKB-ARBA"/>
</dbReference>
<feature type="region of interest" description="Disordered" evidence="9">
    <location>
        <begin position="459"/>
        <end position="493"/>
    </location>
</feature>
<feature type="compositionally biased region" description="Basic and acidic residues" evidence="9">
    <location>
        <begin position="567"/>
        <end position="586"/>
    </location>
</feature>
<dbReference type="GO" id="GO:0005789">
    <property type="term" value="C:endoplasmic reticulum membrane"/>
    <property type="evidence" value="ECO:0007669"/>
    <property type="project" value="UniProtKB-SubCell"/>
</dbReference>
<evidence type="ECO:0000313" key="13">
    <source>
        <dbReference type="Proteomes" id="UP000694569"/>
    </source>
</evidence>
<reference evidence="12" key="1">
    <citation type="submission" date="2025-08" db="UniProtKB">
        <authorList>
            <consortium name="Ensembl"/>
        </authorList>
    </citation>
    <scope>IDENTIFICATION</scope>
</reference>
<keyword evidence="13" id="KW-1185">Reference proteome</keyword>
<dbReference type="GeneTree" id="ENSGT00390000007731"/>
<dbReference type="PROSITE" id="PS51166">
    <property type="entry name" value="CBM20"/>
    <property type="match status" value="1"/>
</dbReference>
<dbReference type="PANTHER" id="PTHR15048">
    <property type="entry name" value="STARCH-BINDING DOMAIN-CONTAINING PROTEIN 1"/>
    <property type="match status" value="1"/>
</dbReference>
<evidence type="ECO:0000256" key="7">
    <source>
        <dbReference type="ARBA" id="ARBA00075794"/>
    </source>
</evidence>
<dbReference type="InterPro" id="IPR013783">
    <property type="entry name" value="Ig-like_fold"/>
</dbReference>
<comment type="subcellular location">
    <subcellularLocation>
        <location evidence="2">Cell membrane</location>
        <location evidence="2">Sarcolemma</location>
        <location evidence="2">T-tubule</location>
    </subcellularLocation>
    <subcellularLocation>
        <location evidence="1">Endoplasmic reticulum membrane</location>
        <topology evidence="1">Single-pass type III membrane protein</topology>
    </subcellularLocation>
    <subcellularLocation>
        <location evidence="4">Preautophagosomal structure membrane</location>
        <topology evidence="4">Single-pass type III membrane protein</topology>
    </subcellularLocation>
</comment>
<feature type="transmembrane region" description="Helical" evidence="10">
    <location>
        <begin position="79"/>
        <end position="98"/>
    </location>
</feature>
<feature type="compositionally biased region" description="Basic and acidic residues" evidence="9">
    <location>
        <begin position="739"/>
        <end position="750"/>
    </location>
</feature>
<evidence type="ECO:0000256" key="2">
    <source>
        <dbReference type="ARBA" id="ARBA00024012"/>
    </source>
</evidence>
<feature type="domain" description="CBM20" evidence="11">
    <location>
        <begin position="1455"/>
        <end position="1554"/>
    </location>
</feature>
<evidence type="ECO:0000313" key="12">
    <source>
        <dbReference type="Ensembl" id="ENSLLEP00000003658.1"/>
    </source>
</evidence>
<proteinExistence type="predicted"/>
<dbReference type="OrthoDB" id="6123450at2759"/>
<protein>
    <recommendedName>
        <fullName evidence="6">Starch-binding domain-containing protein 1</fullName>
    </recommendedName>
    <alternativeName>
        <fullName evidence="7">Genethonin-1</fullName>
    </alternativeName>
    <alternativeName>
        <fullName evidence="8">Glycophagy cargo receptor stbd1</fullName>
    </alternativeName>
</protein>
<dbReference type="GO" id="GO:0030315">
    <property type="term" value="C:T-tubule"/>
    <property type="evidence" value="ECO:0007669"/>
    <property type="project" value="UniProtKB-SubCell"/>
</dbReference>
<feature type="compositionally biased region" description="Polar residues" evidence="9">
    <location>
        <begin position="128"/>
        <end position="138"/>
    </location>
</feature>
<dbReference type="InterPro" id="IPR002044">
    <property type="entry name" value="CBM20"/>
</dbReference>
<feature type="compositionally biased region" description="Basic and acidic residues" evidence="9">
    <location>
        <begin position="863"/>
        <end position="873"/>
    </location>
</feature>
<evidence type="ECO:0000256" key="8">
    <source>
        <dbReference type="ARBA" id="ARBA00076001"/>
    </source>
</evidence>
<feature type="region of interest" description="Disordered" evidence="9">
    <location>
        <begin position="102"/>
        <end position="342"/>
    </location>
</feature>
<evidence type="ECO:0000259" key="11">
    <source>
        <dbReference type="PROSITE" id="PS51166"/>
    </source>
</evidence>
<dbReference type="FunFam" id="2.60.40.10:FF:000552">
    <property type="entry name" value="Related to glucoamylase"/>
    <property type="match status" value="1"/>
</dbReference>
<dbReference type="GO" id="GO:0034045">
    <property type="term" value="C:phagophore assembly site membrane"/>
    <property type="evidence" value="ECO:0007669"/>
    <property type="project" value="UniProtKB-SubCell"/>
</dbReference>
<feature type="region of interest" description="Disordered" evidence="9">
    <location>
        <begin position="57"/>
        <end position="76"/>
    </location>
</feature>